<dbReference type="InterPro" id="IPR020449">
    <property type="entry name" value="Tscrpt_reg_AraC-type_HTH"/>
</dbReference>
<dbReference type="InterPro" id="IPR053142">
    <property type="entry name" value="PchR_regulatory_protein"/>
</dbReference>
<dbReference type="GO" id="GO:0043565">
    <property type="term" value="F:sequence-specific DNA binding"/>
    <property type="evidence" value="ECO:0007669"/>
    <property type="project" value="InterPro"/>
</dbReference>
<protein>
    <submittedName>
        <fullName evidence="5">Regulatory protein soxS</fullName>
    </submittedName>
</protein>
<dbReference type="PANTHER" id="PTHR47893">
    <property type="entry name" value="REGULATORY PROTEIN PCHR"/>
    <property type="match status" value="1"/>
</dbReference>
<dbReference type="InterPro" id="IPR009057">
    <property type="entry name" value="Homeodomain-like_sf"/>
</dbReference>
<dbReference type="SMART" id="SM00342">
    <property type="entry name" value="HTH_ARAC"/>
    <property type="match status" value="1"/>
</dbReference>
<dbReference type="EMBL" id="CZAW01000094">
    <property type="protein sequence ID" value="CUQ17141.1"/>
    <property type="molecule type" value="Genomic_DNA"/>
</dbReference>
<evidence type="ECO:0000313" key="5">
    <source>
        <dbReference type="EMBL" id="CUQ17141.1"/>
    </source>
</evidence>
<evidence type="ECO:0000256" key="2">
    <source>
        <dbReference type="ARBA" id="ARBA00023125"/>
    </source>
</evidence>
<dbReference type="PROSITE" id="PS00041">
    <property type="entry name" value="HTH_ARAC_FAMILY_1"/>
    <property type="match status" value="1"/>
</dbReference>
<dbReference type="Gene3D" id="1.10.10.60">
    <property type="entry name" value="Homeodomain-like"/>
    <property type="match status" value="1"/>
</dbReference>
<evidence type="ECO:0000313" key="6">
    <source>
        <dbReference type="Proteomes" id="UP000095712"/>
    </source>
</evidence>
<dbReference type="SUPFAM" id="SSF46689">
    <property type="entry name" value="Homeodomain-like"/>
    <property type="match status" value="1"/>
</dbReference>
<proteinExistence type="predicted"/>
<sequence>MKIDEIIKKSIEIPGISIKRGEFSAELILKERDGKGSMTFFPLFPGVTLAYIFVNSPVWTAPDFHDNGSMETGPLLLNYCVTGRCELILNNGNFVYVKDGEISLTERFARQQYVYPRRIYEGIEFFVDMDTVNAQSSWVEAEFDIDFHRLRDLYCPDGGTYIASVTTEIEEVLKKLWSLLDISVPLAIPQMKIYTLALFSLLQNLKEIPPSQACTFFTETQVDIAKRVEKIITSDLRQHHPAWELAAQFSVSETSLKNYFRGVYGQNISIYLREVRMQRAAELLTTTNLSVSEIAEQVGYLNQSKFSSAFKKQFNASPLEFKRRKNLERNTSN</sequence>
<dbReference type="OrthoDB" id="9772607at2"/>
<dbReference type="AlphaFoldDB" id="A0A174U8U2"/>
<dbReference type="PANTHER" id="PTHR47893:SF1">
    <property type="entry name" value="REGULATORY PROTEIN PCHR"/>
    <property type="match status" value="1"/>
</dbReference>
<reference evidence="5 6" key="1">
    <citation type="submission" date="2015-09" db="EMBL/GenBank/DDBJ databases">
        <authorList>
            <consortium name="Pathogen Informatics"/>
        </authorList>
    </citation>
    <scope>NUCLEOTIDE SEQUENCE [LARGE SCALE GENOMIC DNA]</scope>
    <source>
        <strain evidence="5 6">2789STDY5834911</strain>
    </source>
</reference>
<dbReference type="RefSeq" id="WP_055154004.1">
    <property type="nucleotide sequence ID" value="NZ_CZAW01000094.1"/>
</dbReference>
<evidence type="ECO:0000256" key="1">
    <source>
        <dbReference type="ARBA" id="ARBA00023015"/>
    </source>
</evidence>
<dbReference type="GO" id="GO:0003700">
    <property type="term" value="F:DNA-binding transcription factor activity"/>
    <property type="evidence" value="ECO:0007669"/>
    <property type="project" value="InterPro"/>
</dbReference>
<gene>
    <name evidence="5" type="primary">soxS_4</name>
    <name evidence="5" type="ORF">ERS852523_04239</name>
</gene>
<evidence type="ECO:0000256" key="3">
    <source>
        <dbReference type="ARBA" id="ARBA00023163"/>
    </source>
</evidence>
<dbReference type="InterPro" id="IPR018060">
    <property type="entry name" value="HTH_AraC"/>
</dbReference>
<accession>A0A174U8U2</accession>
<name>A0A174U8U2_9FIRM</name>
<feature type="domain" description="HTH araC/xylS-type" evidence="4">
    <location>
        <begin position="226"/>
        <end position="324"/>
    </location>
</feature>
<keyword evidence="1" id="KW-0805">Transcription regulation</keyword>
<keyword evidence="3" id="KW-0804">Transcription</keyword>
<dbReference type="PRINTS" id="PR00032">
    <property type="entry name" value="HTHARAC"/>
</dbReference>
<evidence type="ECO:0000259" key="4">
    <source>
        <dbReference type="PROSITE" id="PS01124"/>
    </source>
</evidence>
<keyword evidence="2" id="KW-0238">DNA-binding</keyword>
<dbReference type="Proteomes" id="UP000095712">
    <property type="component" value="Unassembled WGS sequence"/>
</dbReference>
<dbReference type="Pfam" id="PF12833">
    <property type="entry name" value="HTH_18"/>
    <property type="match status" value="1"/>
</dbReference>
<organism evidence="5 6">
    <name type="scientific">Blautia wexlerae</name>
    <dbReference type="NCBI Taxonomy" id="418240"/>
    <lineage>
        <taxon>Bacteria</taxon>
        <taxon>Bacillati</taxon>
        <taxon>Bacillota</taxon>
        <taxon>Clostridia</taxon>
        <taxon>Lachnospirales</taxon>
        <taxon>Lachnospiraceae</taxon>
        <taxon>Blautia</taxon>
    </lineage>
</organism>
<dbReference type="PROSITE" id="PS01124">
    <property type="entry name" value="HTH_ARAC_FAMILY_2"/>
    <property type="match status" value="1"/>
</dbReference>
<dbReference type="InterPro" id="IPR018062">
    <property type="entry name" value="HTH_AraC-typ_CS"/>
</dbReference>